<dbReference type="PANTHER" id="PTHR43775:SF23">
    <property type="entry name" value="FATTY ACID SYNTHASE 3"/>
    <property type="match status" value="1"/>
</dbReference>
<feature type="domain" description="Ketosynthase family 3 (KS3)" evidence="2">
    <location>
        <begin position="1"/>
        <end position="252"/>
    </location>
</feature>
<evidence type="ECO:0000313" key="4">
    <source>
        <dbReference type="Proteomes" id="UP001558652"/>
    </source>
</evidence>
<dbReference type="AlphaFoldDB" id="A0ABD0YLU1"/>
<dbReference type="Pfam" id="PF02801">
    <property type="entry name" value="Ketoacyl-synt_C"/>
    <property type="match status" value="1"/>
</dbReference>
<evidence type="ECO:0000256" key="1">
    <source>
        <dbReference type="RuleBase" id="RU003694"/>
    </source>
</evidence>
<dbReference type="InterPro" id="IPR016039">
    <property type="entry name" value="Thiolase-like"/>
</dbReference>
<reference evidence="3 4" key="1">
    <citation type="submission" date="2024-07" db="EMBL/GenBank/DDBJ databases">
        <title>Chromosome-level genome assembly of the water stick insect Ranatra chinensis (Heteroptera: Nepidae).</title>
        <authorList>
            <person name="Liu X."/>
        </authorList>
    </citation>
    <scope>NUCLEOTIDE SEQUENCE [LARGE SCALE GENOMIC DNA]</scope>
    <source>
        <strain evidence="3">Cailab_2021Rc</strain>
        <tissue evidence="3">Muscle</tissue>
    </source>
</reference>
<dbReference type="Gene3D" id="3.40.47.10">
    <property type="match status" value="1"/>
</dbReference>
<dbReference type="InterPro" id="IPR020841">
    <property type="entry name" value="PKS_Beta-ketoAc_synthase_dom"/>
</dbReference>
<organism evidence="3 4">
    <name type="scientific">Ranatra chinensis</name>
    <dbReference type="NCBI Taxonomy" id="642074"/>
    <lineage>
        <taxon>Eukaryota</taxon>
        <taxon>Metazoa</taxon>
        <taxon>Ecdysozoa</taxon>
        <taxon>Arthropoda</taxon>
        <taxon>Hexapoda</taxon>
        <taxon>Insecta</taxon>
        <taxon>Pterygota</taxon>
        <taxon>Neoptera</taxon>
        <taxon>Paraneoptera</taxon>
        <taxon>Hemiptera</taxon>
        <taxon>Heteroptera</taxon>
        <taxon>Panheteroptera</taxon>
        <taxon>Nepomorpha</taxon>
        <taxon>Nepidae</taxon>
        <taxon>Ranatrinae</taxon>
        <taxon>Ranatra</taxon>
    </lineage>
</organism>
<dbReference type="InterPro" id="IPR014030">
    <property type="entry name" value="Ketoacyl_synth_N"/>
</dbReference>
<dbReference type="PROSITE" id="PS52004">
    <property type="entry name" value="KS3_2"/>
    <property type="match status" value="1"/>
</dbReference>
<dbReference type="GO" id="GO:0016740">
    <property type="term" value="F:transferase activity"/>
    <property type="evidence" value="ECO:0007669"/>
    <property type="project" value="UniProtKB-KW"/>
</dbReference>
<dbReference type="InterPro" id="IPR014031">
    <property type="entry name" value="Ketoacyl_synth_C"/>
</dbReference>
<comment type="similarity">
    <text evidence="1">Belongs to the thiolase-like superfamily. Beta-ketoacyl-ACP synthases family.</text>
</comment>
<proteinExistence type="inferred from homology"/>
<dbReference type="Proteomes" id="UP001558652">
    <property type="component" value="Unassembled WGS sequence"/>
</dbReference>
<dbReference type="Pfam" id="PF16197">
    <property type="entry name" value="KAsynt_C_assoc"/>
    <property type="match status" value="1"/>
</dbReference>
<comment type="caution">
    <text evidence="3">The sequence shown here is derived from an EMBL/GenBank/DDBJ whole genome shotgun (WGS) entry which is preliminary data.</text>
</comment>
<dbReference type="InterPro" id="IPR050091">
    <property type="entry name" value="PKS_NRPS_Biosynth_Enz"/>
</dbReference>
<protein>
    <recommendedName>
        <fullName evidence="2">Ketosynthase family 3 (KS3) domain-containing protein</fullName>
    </recommendedName>
</protein>
<dbReference type="InterPro" id="IPR032821">
    <property type="entry name" value="PKS_assoc"/>
</dbReference>
<keyword evidence="4" id="KW-1185">Reference proteome</keyword>
<accession>A0ABD0YLU1</accession>
<dbReference type="SUPFAM" id="SSF53901">
    <property type="entry name" value="Thiolase-like"/>
    <property type="match status" value="2"/>
</dbReference>
<dbReference type="Gene3D" id="3.30.70.3290">
    <property type="match status" value="1"/>
</dbReference>
<dbReference type="SMART" id="SM00825">
    <property type="entry name" value="PKS_KS"/>
    <property type="match status" value="1"/>
</dbReference>
<dbReference type="PANTHER" id="PTHR43775">
    <property type="entry name" value="FATTY ACID SYNTHASE"/>
    <property type="match status" value="1"/>
</dbReference>
<gene>
    <name evidence="3" type="ORF">AAG570_010154</name>
</gene>
<evidence type="ECO:0000313" key="3">
    <source>
        <dbReference type="EMBL" id="KAL1132197.1"/>
    </source>
</evidence>
<evidence type="ECO:0000259" key="2">
    <source>
        <dbReference type="PROSITE" id="PS52004"/>
    </source>
</evidence>
<sequence length="290" mass="31144">MIECAYSGGLYALNLAYKLIASGRVNAALIGGCNILFKPQVSEQFKGMSKLTNSNKTKSFSADADGFNRSEGCIVLFLQRAEFAKRSYGTIKNVLCYNAGSRRNNFPEFCSDSYVELLKSAYSSCGIDPSLVSYVEADGTAIRRVDALELNSLAEVMCGTKRKTPLLVGSVKSNLGHFEGASSLISIAKAIIALKCSRIPPNLHFTAPNPDVPALFNGKMKVVTDSTPLTGDVVGVNVVDLSGCYGHVIIQQNSKAKSQSVDLDTNIPILLNISGRSETKLENVISKVLQ</sequence>
<name>A0ABD0YLU1_9HEMI</name>
<dbReference type="Pfam" id="PF00109">
    <property type="entry name" value="ketoacyl-synt"/>
    <property type="match status" value="1"/>
</dbReference>
<dbReference type="CDD" id="cd00833">
    <property type="entry name" value="PKS"/>
    <property type="match status" value="1"/>
</dbReference>
<dbReference type="EMBL" id="JBFDAA010000005">
    <property type="protein sequence ID" value="KAL1132197.1"/>
    <property type="molecule type" value="Genomic_DNA"/>
</dbReference>
<keyword evidence="1" id="KW-0808">Transferase</keyword>